<protein>
    <submittedName>
        <fullName evidence="1">Uncharacterized protein</fullName>
    </submittedName>
</protein>
<comment type="caution">
    <text evidence="1">The sequence shown here is derived from an EMBL/GenBank/DDBJ whole genome shotgun (WGS) entry which is preliminary data.</text>
</comment>
<evidence type="ECO:0000313" key="2">
    <source>
        <dbReference type="Proteomes" id="UP001319846"/>
    </source>
</evidence>
<keyword evidence="2" id="KW-1185">Reference proteome</keyword>
<sequence length="212" mass="23332">MITNDARLAWVMARDDGLRSQGVISIEMAELGCMVDCSAKGGVGAGMNADYAAVHAAIQAMDLPRQAVGDALNCRGVLNARALAQANTMAALAVSQIAAQRLPGFSKWSSDRQRMLYWVALAAVERCWVVLHDVPERMDAKARPEGRTLDEPWKIGKWLRGMHGKALDLKNWAPQWSKAWELLQIIVNELDDGGQVEVEEILGIKRRLQKAS</sequence>
<dbReference type="Proteomes" id="UP001319846">
    <property type="component" value="Unassembled WGS sequence"/>
</dbReference>
<proteinExistence type="predicted"/>
<dbReference type="EMBL" id="JABYQT010000002">
    <property type="protein sequence ID" value="MBZ5486926.1"/>
    <property type="molecule type" value="Genomic_DNA"/>
</dbReference>
<name>A0ACC5VRM8_9GAMM</name>
<accession>A0ACC5VRM8</accession>
<gene>
    <name evidence="1" type="ORF">HW452_05240</name>
</gene>
<reference evidence="1" key="1">
    <citation type="submission" date="2020-06" db="EMBL/GenBank/DDBJ databases">
        <title>Whole Genome Sequence of Halomonas aquamarina MB598.</title>
        <authorList>
            <person name="Pervaiz M."/>
            <person name="Fariq A."/>
            <person name="Yasmin A."/>
            <person name="Welch M."/>
        </authorList>
    </citation>
    <scope>NUCLEOTIDE SEQUENCE</scope>
    <source>
        <strain evidence="1">MB598</strain>
    </source>
</reference>
<evidence type="ECO:0000313" key="1">
    <source>
        <dbReference type="EMBL" id="MBZ5486926.1"/>
    </source>
</evidence>
<organism evidence="1 2">
    <name type="scientific">Vreelandella aquamarina</name>
    <dbReference type="NCBI Taxonomy" id="77097"/>
    <lineage>
        <taxon>Bacteria</taxon>
        <taxon>Pseudomonadati</taxon>
        <taxon>Pseudomonadota</taxon>
        <taxon>Gammaproteobacteria</taxon>
        <taxon>Oceanospirillales</taxon>
        <taxon>Halomonadaceae</taxon>
        <taxon>Vreelandella</taxon>
    </lineage>
</organism>